<dbReference type="PANTHER" id="PTHR46621">
    <property type="entry name" value="SNRNA-ACTIVATING PROTEIN COMPLEX SUBUNIT 4"/>
    <property type="match status" value="1"/>
</dbReference>
<organism evidence="8 9">
    <name type="scientific">Tritrichomonas musculus</name>
    <dbReference type="NCBI Taxonomy" id="1915356"/>
    <lineage>
        <taxon>Eukaryota</taxon>
        <taxon>Metamonada</taxon>
        <taxon>Parabasalia</taxon>
        <taxon>Tritrichomonadida</taxon>
        <taxon>Tritrichomonadidae</taxon>
        <taxon>Tritrichomonas</taxon>
    </lineage>
</organism>
<evidence type="ECO:0000256" key="2">
    <source>
        <dbReference type="ARBA" id="ARBA00023125"/>
    </source>
</evidence>
<keyword evidence="1" id="KW-0805">Transcription regulation</keyword>
<keyword evidence="9" id="KW-1185">Reference proteome</keyword>
<dbReference type="InterPro" id="IPR009057">
    <property type="entry name" value="Homeodomain-like_sf"/>
</dbReference>
<protein>
    <recommendedName>
        <fullName evidence="10">Myb-like DNA-binding domain containing protein</fullName>
    </recommendedName>
</protein>
<feature type="compositionally biased region" description="Low complexity" evidence="5">
    <location>
        <begin position="140"/>
        <end position="152"/>
    </location>
</feature>
<dbReference type="SUPFAM" id="SSF46689">
    <property type="entry name" value="Homeodomain-like"/>
    <property type="match status" value="1"/>
</dbReference>
<dbReference type="SMART" id="SM00717">
    <property type="entry name" value="SANT"/>
    <property type="match status" value="2"/>
</dbReference>
<dbReference type="PROSITE" id="PS50090">
    <property type="entry name" value="MYB_LIKE"/>
    <property type="match status" value="2"/>
</dbReference>
<feature type="domain" description="Myb-like" evidence="6">
    <location>
        <begin position="1"/>
        <end position="52"/>
    </location>
</feature>
<gene>
    <name evidence="8" type="ORF">M9Y10_008675</name>
</gene>
<dbReference type="Pfam" id="PF00249">
    <property type="entry name" value="Myb_DNA-binding"/>
    <property type="match status" value="2"/>
</dbReference>
<evidence type="ECO:0000256" key="4">
    <source>
        <dbReference type="ARBA" id="ARBA00023242"/>
    </source>
</evidence>
<dbReference type="InterPro" id="IPR051575">
    <property type="entry name" value="Myb-like_DNA-bd"/>
</dbReference>
<feature type="domain" description="HTH myb-type" evidence="7">
    <location>
        <begin position="60"/>
        <end position="107"/>
    </location>
</feature>
<feature type="region of interest" description="Disordered" evidence="5">
    <location>
        <begin position="129"/>
        <end position="153"/>
    </location>
</feature>
<evidence type="ECO:0000259" key="7">
    <source>
        <dbReference type="PROSITE" id="PS51294"/>
    </source>
</evidence>
<dbReference type="InterPro" id="IPR001005">
    <property type="entry name" value="SANT/Myb"/>
</dbReference>
<proteinExistence type="predicted"/>
<keyword evidence="2" id="KW-0238">DNA-binding</keyword>
<keyword evidence="3" id="KW-0804">Transcription</keyword>
<dbReference type="Gene3D" id="1.10.10.60">
    <property type="entry name" value="Homeodomain-like"/>
    <property type="match status" value="2"/>
</dbReference>
<dbReference type="EMBL" id="JAPFFF010000014">
    <property type="protein sequence ID" value="KAK8870788.1"/>
    <property type="molecule type" value="Genomic_DNA"/>
</dbReference>
<sequence length="211" mass="25188">MEDKKRKMFSPDEDQILRDFVIENGNRNWSKITEILQNRTPRQCRDRYRNYLKEGLNSHSWTEEEDSIIKKKYNELGPKWVAISKFLNDRNGIDVKKRWNELTSSSKKRYKRHHERLNRDSLSYTNYYKKKATPPPAVQPKTNPTKENTENNSIDQIKEDDQTSIFNENENDDFDIGISEEEFYNILSISDCILPMEEYSYLGSIRISNLF</sequence>
<dbReference type="CDD" id="cd00167">
    <property type="entry name" value="SANT"/>
    <property type="match status" value="2"/>
</dbReference>
<name>A0ABR2IZW7_9EUKA</name>
<comment type="caution">
    <text evidence="8">The sequence shown here is derived from an EMBL/GenBank/DDBJ whole genome shotgun (WGS) entry which is preliminary data.</text>
</comment>
<evidence type="ECO:0000256" key="3">
    <source>
        <dbReference type="ARBA" id="ARBA00023163"/>
    </source>
</evidence>
<dbReference type="PROSITE" id="PS51294">
    <property type="entry name" value="HTH_MYB"/>
    <property type="match status" value="2"/>
</dbReference>
<reference evidence="8 9" key="1">
    <citation type="submission" date="2024-04" db="EMBL/GenBank/DDBJ databases">
        <title>Tritrichomonas musculus Genome.</title>
        <authorList>
            <person name="Alves-Ferreira E."/>
            <person name="Grigg M."/>
            <person name="Lorenzi H."/>
            <person name="Galac M."/>
        </authorList>
    </citation>
    <scope>NUCLEOTIDE SEQUENCE [LARGE SCALE GENOMIC DNA]</scope>
    <source>
        <strain evidence="8 9">EAF2021</strain>
    </source>
</reference>
<dbReference type="Proteomes" id="UP001470230">
    <property type="component" value="Unassembled WGS sequence"/>
</dbReference>
<dbReference type="InterPro" id="IPR017930">
    <property type="entry name" value="Myb_dom"/>
</dbReference>
<evidence type="ECO:0000313" key="9">
    <source>
        <dbReference type="Proteomes" id="UP001470230"/>
    </source>
</evidence>
<evidence type="ECO:0000256" key="5">
    <source>
        <dbReference type="SAM" id="MobiDB-lite"/>
    </source>
</evidence>
<evidence type="ECO:0000256" key="1">
    <source>
        <dbReference type="ARBA" id="ARBA00023015"/>
    </source>
</evidence>
<dbReference type="PANTHER" id="PTHR46621:SF1">
    <property type="entry name" value="SNRNA-ACTIVATING PROTEIN COMPLEX SUBUNIT 4"/>
    <property type="match status" value="1"/>
</dbReference>
<evidence type="ECO:0008006" key="10">
    <source>
        <dbReference type="Google" id="ProtNLM"/>
    </source>
</evidence>
<evidence type="ECO:0000313" key="8">
    <source>
        <dbReference type="EMBL" id="KAK8870788.1"/>
    </source>
</evidence>
<evidence type="ECO:0000259" key="6">
    <source>
        <dbReference type="PROSITE" id="PS50090"/>
    </source>
</evidence>
<accession>A0ABR2IZW7</accession>
<feature type="domain" description="Myb-like" evidence="6">
    <location>
        <begin position="53"/>
        <end position="103"/>
    </location>
</feature>
<keyword evidence="4" id="KW-0539">Nucleus</keyword>
<feature type="domain" description="HTH myb-type" evidence="7">
    <location>
        <begin position="1"/>
        <end position="56"/>
    </location>
</feature>